<organism evidence="13 14">
    <name type="scientific">Pelolinea submarina</name>
    <dbReference type="NCBI Taxonomy" id="913107"/>
    <lineage>
        <taxon>Bacteria</taxon>
        <taxon>Bacillati</taxon>
        <taxon>Chloroflexota</taxon>
        <taxon>Anaerolineae</taxon>
        <taxon>Anaerolineales</taxon>
        <taxon>Anaerolineaceae</taxon>
        <taxon>Pelolinea</taxon>
    </lineage>
</organism>
<keyword evidence="3 9" id="KW-0812">Transmembrane</keyword>
<dbReference type="PROSITE" id="PS51371">
    <property type="entry name" value="CBS"/>
    <property type="match status" value="2"/>
</dbReference>
<dbReference type="InterPro" id="IPR000644">
    <property type="entry name" value="CBS_dom"/>
</dbReference>
<dbReference type="OrthoDB" id="9798188at2"/>
<dbReference type="PANTHER" id="PTHR22777">
    <property type="entry name" value="HEMOLYSIN-RELATED"/>
    <property type="match status" value="1"/>
</dbReference>
<dbReference type="EMBL" id="QUMS01000001">
    <property type="protein sequence ID" value="REG10709.1"/>
    <property type="molecule type" value="Genomic_DNA"/>
</dbReference>
<comment type="subcellular location">
    <subcellularLocation>
        <location evidence="1">Membrane</location>
        <topology evidence="1">Multi-pass membrane protein</topology>
    </subcellularLocation>
</comment>
<dbReference type="Gene3D" id="3.10.580.10">
    <property type="entry name" value="CBS-domain"/>
    <property type="match status" value="1"/>
</dbReference>
<evidence type="ECO:0000256" key="8">
    <source>
        <dbReference type="PROSITE-ProRule" id="PRU00703"/>
    </source>
</evidence>
<dbReference type="CDD" id="cd04590">
    <property type="entry name" value="CBS_pair_CorC_HlyC_assoc"/>
    <property type="match status" value="1"/>
</dbReference>
<evidence type="ECO:0000259" key="12">
    <source>
        <dbReference type="PROSITE" id="PS51846"/>
    </source>
</evidence>
<dbReference type="GO" id="GO:0050660">
    <property type="term" value="F:flavin adenine dinucleotide binding"/>
    <property type="evidence" value="ECO:0007669"/>
    <property type="project" value="InterPro"/>
</dbReference>
<evidence type="ECO:0000256" key="6">
    <source>
        <dbReference type="ARBA" id="ARBA00023122"/>
    </source>
</evidence>
<dbReference type="InterPro" id="IPR036318">
    <property type="entry name" value="FAD-bd_PCMH-like_sf"/>
</dbReference>
<feature type="transmembrane region" description="Helical" evidence="10">
    <location>
        <begin position="6"/>
        <end position="26"/>
    </location>
</feature>
<dbReference type="InterPro" id="IPR005170">
    <property type="entry name" value="Transptr-assoc_dom"/>
</dbReference>
<gene>
    <name evidence="13" type="ORF">DFR64_0569</name>
</gene>
<feature type="transmembrane region" description="Helical" evidence="10">
    <location>
        <begin position="133"/>
        <end position="155"/>
    </location>
</feature>
<dbReference type="SUPFAM" id="SSF56176">
    <property type="entry name" value="FAD-binding/transporter-associated domain-like"/>
    <property type="match status" value="1"/>
</dbReference>
<dbReference type="GO" id="GO:0005886">
    <property type="term" value="C:plasma membrane"/>
    <property type="evidence" value="ECO:0007669"/>
    <property type="project" value="TreeGrafter"/>
</dbReference>
<dbReference type="RefSeq" id="WP_116223873.1">
    <property type="nucleotide sequence ID" value="NZ_AP018437.1"/>
</dbReference>
<evidence type="ECO:0000259" key="11">
    <source>
        <dbReference type="PROSITE" id="PS51371"/>
    </source>
</evidence>
<dbReference type="Pfam" id="PF03471">
    <property type="entry name" value="CorC_HlyC"/>
    <property type="match status" value="1"/>
</dbReference>
<evidence type="ECO:0000256" key="7">
    <source>
        <dbReference type="ARBA" id="ARBA00023136"/>
    </source>
</evidence>
<dbReference type="SUPFAM" id="SSF54631">
    <property type="entry name" value="CBS-domain pair"/>
    <property type="match status" value="1"/>
</dbReference>
<dbReference type="SMART" id="SM00116">
    <property type="entry name" value="CBS"/>
    <property type="match status" value="2"/>
</dbReference>
<comment type="similarity">
    <text evidence="2">Belongs to the UPF0053 family.</text>
</comment>
<dbReference type="FunFam" id="3.10.580.10:FF:000002">
    <property type="entry name" value="Magnesium/cobalt efflux protein CorC"/>
    <property type="match status" value="1"/>
</dbReference>
<proteinExistence type="inferred from homology"/>
<evidence type="ECO:0000256" key="1">
    <source>
        <dbReference type="ARBA" id="ARBA00004141"/>
    </source>
</evidence>
<dbReference type="AlphaFoldDB" id="A0A347ZTS9"/>
<keyword evidence="4" id="KW-0677">Repeat</keyword>
<dbReference type="InterPro" id="IPR044751">
    <property type="entry name" value="Ion_transp-like_CBS"/>
</dbReference>
<keyword evidence="6 8" id="KW-0129">CBS domain</keyword>
<evidence type="ECO:0000256" key="2">
    <source>
        <dbReference type="ARBA" id="ARBA00006337"/>
    </source>
</evidence>
<keyword evidence="14" id="KW-1185">Reference proteome</keyword>
<dbReference type="SMART" id="SM01091">
    <property type="entry name" value="CorC_HlyC"/>
    <property type="match status" value="1"/>
</dbReference>
<evidence type="ECO:0000256" key="9">
    <source>
        <dbReference type="PROSITE-ProRule" id="PRU01193"/>
    </source>
</evidence>
<dbReference type="PROSITE" id="PS51846">
    <property type="entry name" value="CNNM"/>
    <property type="match status" value="1"/>
</dbReference>
<feature type="domain" description="CBS" evidence="11">
    <location>
        <begin position="217"/>
        <end position="278"/>
    </location>
</feature>
<feature type="domain" description="CBS" evidence="11">
    <location>
        <begin position="281"/>
        <end position="337"/>
    </location>
</feature>
<feature type="transmembrane region" description="Helical" evidence="10">
    <location>
        <begin position="57"/>
        <end position="80"/>
    </location>
</feature>
<dbReference type="FunFam" id="3.30.465.10:FF:000023">
    <property type="entry name" value="Magnesium and cobalt transporter"/>
    <property type="match status" value="1"/>
</dbReference>
<dbReference type="InterPro" id="IPR002550">
    <property type="entry name" value="CNNM"/>
</dbReference>
<sequence>MAPEIIIIIFLIFLNGIFSMSEMAVVSARKYRLEQEAEKGNKGAIKALELADNPNRFLSTVQIGITLIGILSGAFGGATISEEIGLEIAKIPQLAPYSEGIGVAIVVLVITYLSLVFGELVPKRLALSNAEKIAAAISGLMQAISKITTPIVALLSGSTDLILRILGVRNISGDDVTEEDLKSILDQGTISGIFEETEQDMVEGIFRLGDRNINAFMTPRTETIFLDIDAPYEEIQQKITEHLFSRFPVIQDSPDNVIGIVQSRDLLLQRIEGEKYDIQAVMEKPLFIPESTSALDVLQDLRTTGIELAVIIDEYGGVLGVVSMNDIIEAIVGDVAEPTGVQEKDAIQREDGSWLFDGMIHFDEVKEHLNISELPDEEEGDYETLSGLIMSQLGRIPTSGDYFDWGDYRFEVVDMDGRRVDKVMVYSIKESP</sequence>
<dbReference type="Proteomes" id="UP000256388">
    <property type="component" value="Unassembled WGS sequence"/>
</dbReference>
<feature type="domain" description="CNNM transmembrane" evidence="12">
    <location>
        <begin position="1"/>
        <end position="201"/>
    </location>
</feature>
<keyword evidence="7 9" id="KW-0472">Membrane</keyword>
<evidence type="ECO:0000313" key="13">
    <source>
        <dbReference type="EMBL" id="REG10709.1"/>
    </source>
</evidence>
<dbReference type="Pfam" id="PF01595">
    <property type="entry name" value="CNNM"/>
    <property type="match status" value="1"/>
</dbReference>
<evidence type="ECO:0000256" key="4">
    <source>
        <dbReference type="ARBA" id="ARBA00022737"/>
    </source>
</evidence>
<dbReference type="Pfam" id="PF00571">
    <property type="entry name" value="CBS"/>
    <property type="match status" value="2"/>
</dbReference>
<evidence type="ECO:0000256" key="10">
    <source>
        <dbReference type="SAM" id="Phobius"/>
    </source>
</evidence>
<accession>A0A347ZTS9</accession>
<reference evidence="13 14" key="1">
    <citation type="submission" date="2018-08" db="EMBL/GenBank/DDBJ databases">
        <title>Genomic Encyclopedia of Type Strains, Phase IV (KMG-IV): sequencing the most valuable type-strain genomes for metagenomic binning, comparative biology and taxonomic classification.</title>
        <authorList>
            <person name="Goeker M."/>
        </authorList>
    </citation>
    <scope>NUCLEOTIDE SEQUENCE [LARGE SCALE GENOMIC DNA]</scope>
    <source>
        <strain evidence="13 14">DSM 23923</strain>
    </source>
</reference>
<evidence type="ECO:0000313" key="14">
    <source>
        <dbReference type="Proteomes" id="UP000256388"/>
    </source>
</evidence>
<dbReference type="InterPro" id="IPR046342">
    <property type="entry name" value="CBS_dom_sf"/>
</dbReference>
<feature type="transmembrane region" description="Helical" evidence="10">
    <location>
        <begin position="100"/>
        <end position="121"/>
    </location>
</feature>
<name>A0A347ZTS9_9CHLR</name>
<dbReference type="InterPro" id="IPR016169">
    <property type="entry name" value="FAD-bd_PCMH_sub2"/>
</dbReference>
<evidence type="ECO:0000256" key="3">
    <source>
        <dbReference type="ARBA" id="ARBA00022692"/>
    </source>
</evidence>
<keyword evidence="5 9" id="KW-1133">Transmembrane helix</keyword>
<protein>
    <submittedName>
        <fullName evidence="13">Putative hemolysin</fullName>
    </submittedName>
</protein>
<dbReference type="PANTHER" id="PTHR22777:SF17">
    <property type="entry name" value="UPF0053 PROTEIN SLL0260"/>
    <property type="match status" value="1"/>
</dbReference>
<dbReference type="Gene3D" id="3.30.465.10">
    <property type="match status" value="1"/>
</dbReference>
<evidence type="ECO:0000256" key="5">
    <source>
        <dbReference type="ARBA" id="ARBA00022989"/>
    </source>
</evidence>
<comment type="caution">
    <text evidence="13">The sequence shown here is derived from an EMBL/GenBank/DDBJ whole genome shotgun (WGS) entry which is preliminary data.</text>
</comment>